<dbReference type="Proteomes" id="UP001179600">
    <property type="component" value="Plasmid pK204-1-A"/>
</dbReference>
<name>A0AAE9XHD2_9ENTE</name>
<feature type="region of interest" description="Disordered" evidence="1">
    <location>
        <begin position="44"/>
        <end position="71"/>
    </location>
</feature>
<dbReference type="AlphaFoldDB" id="A0AAE9XHD2"/>
<feature type="compositionally biased region" description="Basic and acidic residues" evidence="1">
    <location>
        <begin position="45"/>
        <end position="71"/>
    </location>
</feature>
<evidence type="ECO:0000256" key="1">
    <source>
        <dbReference type="SAM" id="MobiDB-lite"/>
    </source>
</evidence>
<keyword evidence="2" id="KW-0614">Plasmid</keyword>
<reference evidence="2" key="1">
    <citation type="submission" date="2023-01" db="EMBL/GenBank/DDBJ databases">
        <title>Oxazolidinone resistance genes in florfenicol resistant enterococci from beef cattle and veal calves at slaughter.</title>
        <authorList>
            <person name="Biggel M."/>
        </authorList>
    </citation>
    <scope>NUCLEOTIDE SEQUENCE</scope>
    <source>
        <strain evidence="2">K204-1</strain>
        <plasmid evidence="2">pK204-1-A</plasmid>
    </source>
</reference>
<gene>
    <name evidence="2" type="ORF">PML95_10110</name>
</gene>
<organism evidence="2 3">
    <name type="scientific">Vagococcus lutrae</name>
    <dbReference type="NCBI Taxonomy" id="81947"/>
    <lineage>
        <taxon>Bacteria</taxon>
        <taxon>Bacillati</taxon>
        <taxon>Bacillota</taxon>
        <taxon>Bacilli</taxon>
        <taxon>Lactobacillales</taxon>
        <taxon>Enterococcaceae</taxon>
        <taxon>Vagococcus</taxon>
    </lineage>
</organism>
<evidence type="ECO:0000313" key="3">
    <source>
        <dbReference type="Proteomes" id="UP001179600"/>
    </source>
</evidence>
<dbReference type="EMBL" id="CP116508">
    <property type="protein sequence ID" value="WCG23671.1"/>
    <property type="molecule type" value="Genomic_DNA"/>
</dbReference>
<sequence>MTLEMRELKGDDLFTLLGIVGKLDIKDEFIKMFEDNVDATPKVVPMDHKKKEPTKKELESQAKAKAKAEKEAQKRGMEVAANMLQKVLLNIKSIKPEINGLLADLTDKEVAEIQDLNLKDYTALLVAFFKKKELADFFSSIASLLA</sequence>
<evidence type="ECO:0000313" key="2">
    <source>
        <dbReference type="EMBL" id="WCG23671.1"/>
    </source>
</evidence>
<protein>
    <submittedName>
        <fullName evidence="2">Uncharacterized protein</fullName>
    </submittedName>
</protein>
<geneLocation type="plasmid" evidence="2 3">
    <name>pK204-1-A</name>
</geneLocation>
<accession>A0AAE9XHD2</accession>
<dbReference type="RefSeq" id="WP_272163750.1">
    <property type="nucleotide sequence ID" value="NZ_CP116508.1"/>
</dbReference>
<proteinExistence type="predicted"/>